<keyword evidence="2" id="KW-1185">Reference proteome</keyword>
<accession>A0ABQ9HRF8</accession>
<name>A0ABQ9HRF8_9NEOP</name>
<proteinExistence type="predicted"/>
<dbReference type="EMBL" id="JARBHB010000004">
    <property type="protein sequence ID" value="KAJ8886720.1"/>
    <property type="molecule type" value="Genomic_DNA"/>
</dbReference>
<evidence type="ECO:0000313" key="1">
    <source>
        <dbReference type="EMBL" id="KAJ8886720.1"/>
    </source>
</evidence>
<organism evidence="1 2">
    <name type="scientific">Dryococelus australis</name>
    <dbReference type="NCBI Taxonomy" id="614101"/>
    <lineage>
        <taxon>Eukaryota</taxon>
        <taxon>Metazoa</taxon>
        <taxon>Ecdysozoa</taxon>
        <taxon>Arthropoda</taxon>
        <taxon>Hexapoda</taxon>
        <taxon>Insecta</taxon>
        <taxon>Pterygota</taxon>
        <taxon>Neoptera</taxon>
        <taxon>Polyneoptera</taxon>
        <taxon>Phasmatodea</taxon>
        <taxon>Verophasmatodea</taxon>
        <taxon>Anareolatae</taxon>
        <taxon>Phasmatidae</taxon>
        <taxon>Eurycanthinae</taxon>
        <taxon>Dryococelus</taxon>
    </lineage>
</organism>
<dbReference type="Proteomes" id="UP001159363">
    <property type="component" value="Chromosome X"/>
</dbReference>
<protein>
    <submittedName>
        <fullName evidence="1">Uncharacterized protein</fullName>
    </submittedName>
</protein>
<comment type="caution">
    <text evidence="1">The sequence shown here is derived from an EMBL/GenBank/DDBJ whole genome shotgun (WGS) entry which is preliminary data.</text>
</comment>
<reference evidence="1 2" key="1">
    <citation type="submission" date="2023-02" db="EMBL/GenBank/DDBJ databases">
        <title>LHISI_Scaffold_Assembly.</title>
        <authorList>
            <person name="Stuart O.P."/>
            <person name="Cleave R."/>
            <person name="Magrath M.J.L."/>
            <person name="Mikheyev A.S."/>
        </authorList>
    </citation>
    <scope>NUCLEOTIDE SEQUENCE [LARGE SCALE GENOMIC DNA]</scope>
    <source>
        <strain evidence="1">Daus_M_001</strain>
        <tissue evidence="1">Leg muscle</tissue>
    </source>
</reference>
<sequence>MVNQKWYTATMVPNSEEHMFAALNWEQITIYSTPEMEVQPTFCSMVGWFLGTTRITALISHELHTIICDCEVQTNSRPLTYLPEDKADPVPLTSSMFLQEL</sequence>
<gene>
    <name evidence="1" type="ORF">PR048_012932</name>
</gene>
<evidence type="ECO:0000313" key="2">
    <source>
        <dbReference type="Proteomes" id="UP001159363"/>
    </source>
</evidence>